<dbReference type="Proteomes" id="UP001168877">
    <property type="component" value="Unassembled WGS sequence"/>
</dbReference>
<dbReference type="EMBL" id="JAUESC010000004">
    <property type="protein sequence ID" value="KAK0597003.1"/>
    <property type="molecule type" value="Genomic_DNA"/>
</dbReference>
<sequence length="144" mass="16985">MMSPQQLSFDDLDVIMEDDVDHDHEEALNGDEESEQCSRKRKGYRTLEKESHACFPAWGELGIRCLVDPDFQKIRNQMVRLLQASSFVHKLKMKFPSLSLCKKLFRELLKYKKFSQKSFLQREREGNFIFNLCTKLDACNKRTT</sequence>
<gene>
    <name evidence="1" type="ORF">LWI29_020878</name>
</gene>
<evidence type="ECO:0000313" key="1">
    <source>
        <dbReference type="EMBL" id="KAK0597003.1"/>
    </source>
</evidence>
<proteinExistence type="predicted"/>
<organism evidence="1 2">
    <name type="scientific">Acer saccharum</name>
    <name type="common">Sugar maple</name>
    <dbReference type="NCBI Taxonomy" id="4024"/>
    <lineage>
        <taxon>Eukaryota</taxon>
        <taxon>Viridiplantae</taxon>
        <taxon>Streptophyta</taxon>
        <taxon>Embryophyta</taxon>
        <taxon>Tracheophyta</taxon>
        <taxon>Spermatophyta</taxon>
        <taxon>Magnoliopsida</taxon>
        <taxon>eudicotyledons</taxon>
        <taxon>Gunneridae</taxon>
        <taxon>Pentapetalae</taxon>
        <taxon>rosids</taxon>
        <taxon>malvids</taxon>
        <taxon>Sapindales</taxon>
        <taxon>Sapindaceae</taxon>
        <taxon>Hippocastanoideae</taxon>
        <taxon>Acereae</taxon>
        <taxon>Acer</taxon>
    </lineage>
</organism>
<dbReference type="AlphaFoldDB" id="A0AA39SUV4"/>
<reference evidence="1" key="1">
    <citation type="journal article" date="2022" name="Plant J.">
        <title>Strategies of tolerance reflected in two North American maple genomes.</title>
        <authorList>
            <person name="McEvoy S.L."/>
            <person name="Sezen U.U."/>
            <person name="Trouern-Trend A."/>
            <person name="McMahon S.M."/>
            <person name="Schaberg P.G."/>
            <person name="Yang J."/>
            <person name="Wegrzyn J.L."/>
            <person name="Swenson N.G."/>
        </authorList>
    </citation>
    <scope>NUCLEOTIDE SEQUENCE</scope>
    <source>
        <strain evidence="1">NS2018</strain>
    </source>
</reference>
<reference evidence="1" key="2">
    <citation type="submission" date="2023-06" db="EMBL/GenBank/DDBJ databases">
        <authorList>
            <person name="Swenson N.G."/>
            <person name="Wegrzyn J.L."/>
            <person name="Mcevoy S.L."/>
        </authorList>
    </citation>
    <scope>NUCLEOTIDE SEQUENCE</scope>
    <source>
        <strain evidence="1">NS2018</strain>
        <tissue evidence="1">Leaf</tissue>
    </source>
</reference>
<keyword evidence="2" id="KW-1185">Reference proteome</keyword>
<comment type="caution">
    <text evidence="1">The sequence shown here is derived from an EMBL/GenBank/DDBJ whole genome shotgun (WGS) entry which is preliminary data.</text>
</comment>
<name>A0AA39SUV4_ACESA</name>
<evidence type="ECO:0000313" key="2">
    <source>
        <dbReference type="Proteomes" id="UP001168877"/>
    </source>
</evidence>
<protein>
    <submittedName>
        <fullName evidence="1">Uncharacterized protein</fullName>
    </submittedName>
</protein>
<accession>A0AA39SUV4</accession>